<sequence length="209" mass="23306">MPEAKISANVPESMWVHDVSKSHPDTVFRVVSALPGDDHGVGVVEIEGEGYEDALDDISEHEAIHDSEVLYEQDENRTALVQLKSQKHLILQKASQSGVPMEMPFEIQDGVGEWRLRASHESLSELGSAFDSMGMEYTIEYVRDVEEDACLLTEKQREVVGKAHELGYYDTPREISLSEVANEMDIAKSTCSEILHRAEGKVVSEFLEG</sequence>
<evidence type="ECO:0000259" key="2">
    <source>
        <dbReference type="Pfam" id="PF04967"/>
    </source>
</evidence>
<dbReference type="Pfam" id="PF04967">
    <property type="entry name" value="HTH_10"/>
    <property type="match status" value="1"/>
</dbReference>
<accession>A0A9Q4C794</accession>
<dbReference type="PANTHER" id="PTHR34236">
    <property type="entry name" value="DIMETHYL SULFOXIDE REDUCTASE TRANSCRIPTIONAL ACTIVATOR"/>
    <property type="match status" value="1"/>
</dbReference>
<name>A0A9Q4C794_9EURY</name>
<proteinExistence type="predicted"/>
<dbReference type="SUPFAM" id="SSF88659">
    <property type="entry name" value="Sigma3 and sigma4 domains of RNA polymerase sigma factors"/>
    <property type="match status" value="1"/>
</dbReference>
<dbReference type="PANTHER" id="PTHR34236:SF1">
    <property type="entry name" value="DIMETHYL SULFOXIDE REDUCTASE TRANSCRIPTIONAL ACTIVATOR"/>
    <property type="match status" value="1"/>
</dbReference>
<organism evidence="3 4">
    <name type="scientific">Halorutilus salinus</name>
    <dbReference type="NCBI Taxonomy" id="2487751"/>
    <lineage>
        <taxon>Archaea</taxon>
        <taxon>Methanobacteriati</taxon>
        <taxon>Methanobacteriota</taxon>
        <taxon>Stenosarchaea group</taxon>
        <taxon>Halobacteria</taxon>
        <taxon>Halorutilales</taxon>
        <taxon>Halorutilaceae</taxon>
        <taxon>Halorutilus</taxon>
    </lineage>
</organism>
<dbReference type="Proteomes" id="UP001149411">
    <property type="component" value="Unassembled WGS sequence"/>
</dbReference>
<evidence type="ECO:0000313" key="4">
    <source>
        <dbReference type="Proteomes" id="UP001149411"/>
    </source>
</evidence>
<dbReference type="RefSeq" id="WP_266088232.1">
    <property type="nucleotide sequence ID" value="NZ_RKLV01000011.1"/>
</dbReference>
<protein>
    <submittedName>
        <fullName evidence="3">Helix-turn-helix domain-containing protein</fullName>
    </submittedName>
</protein>
<keyword evidence="1" id="KW-0804">Transcription</keyword>
<comment type="caution">
    <text evidence="3">The sequence shown here is derived from an EMBL/GenBank/DDBJ whole genome shotgun (WGS) entry which is preliminary data.</text>
</comment>
<dbReference type="InterPro" id="IPR013324">
    <property type="entry name" value="RNA_pol_sigma_r3/r4-like"/>
</dbReference>
<feature type="domain" description="HTH bat-type" evidence="2">
    <location>
        <begin position="152"/>
        <end position="203"/>
    </location>
</feature>
<reference evidence="3" key="1">
    <citation type="submission" date="2022-09" db="EMBL/GenBank/DDBJ databases">
        <title>Haloadaptaus new haloarchaeum isolated from saline soil.</title>
        <authorList>
            <person name="Duran-Viseras A."/>
            <person name="Sanchez-Porro C."/>
            <person name="Ventosa A."/>
        </authorList>
    </citation>
    <scope>NUCLEOTIDE SEQUENCE</scope>
    <source>
        <strain evidence="3">F3-133</strain>
    </source>
</reference>
<evidence type="ECO:0000256" key="1">
    <source>
        <dbReference type="ARBA" id="ARBA00023015"/>
    </source>
</evidence>
<dbReference type="EMBL" id="RKLV01000011">
    <property type="protein sequence ID" value="MCX2819714.1"/>
    <property type="molecule type" value="Genomic_DNA"/>
</dbReference>
<dbReference type="AlphaFoldDB" id="A0A9Q4C794"/>
<keyword evidence="4" id="KW-1185">Reference proteome</keyword>
<evidence type="ECO:0000313" key="3">
    <source>
        <dbReference type="EMBL" id="MCX2819714.1"/>
    </source>
</evidence>
<gene>
    <name evidence="3" type="ORF">EGH25_10180</name>
</gene>
<dbReference type="InterPro" id="IPR007050">
    <property type="entry name" value="HTH_bacterioopsin"/>
</dbReference>
<keyword evidence="1" id="KW-0805">Transcription regulation</keyword>